<gene>
    <name evidence="1" type="ORF">D1012_21870</name>
</gene>
<evidence type="ECO:0000313" key="2">
    <source>
        <dbReference type="Proteomes" id="UP000284547"/>
    </source>
</evidence>
<dbReference type="AlphaFoldDB" id="A0A411YWJ8"/>
<name>A0A411YWJ8_9RHOB</name>
<organism evidence="1 2">
    <name type="scientific">Pseudotabrizicola alkalilacus</name>
    <dbReference type="NCBI Taxonomy" id="2305252"/>
    <lineage>
        <taxon>Bacteria</taxon>
        <taxon>Pseudomonadati</taxon>
        <taxon>Pseudomonadota</taxon>
        <taxon>Alphaproteobacteria</taxon>
        <taxon>Rhodobacterales</taxon>
        <taxon>Paracoccaceae</taxon>
        <taxon>Pseudotabrizicola</taxon>
    </lineage>
</organism>
<keyword evidence="2" id="KW-1185">Reference proteome</keyword>
<sequence>MGIDYKTYRKLTNLDFLARSSGVKQYVISIQEYHSFWDIVQCEARIRFNNFNRVDERYVNQLIDEIAFDLEDLESEYWGDYFNKTLSRFPDLTSTLRSPISAVEVIFYTYHVVQSVARRFMEYLAMLQKNDSERV</sequence>
<evidence type="ECO:0000313" key="1">
    <source>
        <dbReference type="EMBL" id="RGP35103.1"/>
    </source>
</evidence>
<accession>A0A411YWJ8</accession>
<comment type="caution">
    <text evidence="1">The sequence shown here is derived from an EMBL/GenBank/DDBJ whole genome shotgun (WGS) entry which is preliminary data.</text>
</comment>
<proteinExistence type="predicted"/>
<dbReference type="EMBL" id="QWEY01000028">
    <property type="protein sequence ID" value="RGP35103.1"/>
    <property type="molecule type" value="Genomic_DNA"/>
</dbReference>
<dbReference type="Proteomes" id="UP000284547">
    <property type="component" value="Unassembled WGS sequence"/>
</dbReference>
<protein>
    <submittedName>
        <fullName evidence="1">Uncharacterized protein</fullName>
    </submittedName>
</protein>
<reference evidence="1 2" key="1">
    <citation type="submission" date="2018-08" db="EMBL/GenBank/DDBJ databases">
        <title>Flavobacterium tibetense sp. nov., isolated from a wetland YonghuCo on Tibetan Plateau.</title>
        <authorList>
            <person name="Phurbu D."/>
            <person name="Lu H."/>
            <person name="Xing P."/>
        </authorList>
    </citation>
    <scope>NUCLEOTIDE SEQUENCE [LARGE SCALE GENOMIC DNA]</scope>
    <source>
        <strain evidence="1 2">DJC</strain>
    </source>
</reference>